<comment type="subcellular location">
    <subcellularLocation>
        <location evidence="1">Cell membrane</location>
        <topology evidence="1">Multi-pass membrane protein</topology>
    </subcellularLocation>
</comment>
<feature type="transmembrane region" description="Helical" evidence="8">
    <location>
        <begin position="54"/>
        <end position="73"/>
    </location>
</feature>
<evidence type="ECO:0000256" key="4">
    <source>
        <dbReference type="ARBA" id="ARBA00022475"/>
    </source>
</evidence>
<evidence type="ECO:0000313" key="10">
    <source>
        <dbReference type="Proteomes" id="UP000014400"/>
    </source>
</evidence>
<dbReference type="HOGENOM" id="CLU_030262_1_0_4"/>
<keyword evidence="3" id="KW-0813">Transport</keyword>
<keyword evidence="7 8" id="KW-0472">Membrane</keyword>
<accession>S3BI45</accession>
<feature type="transmembrane region" description="Helical" evidence="8">
    <location>
        <begin position="93"/>
        <end position="122"/>
    </location>
</feature>
<dbReference type="AlphaFoldDB" id="S3BI45"/>
<evidence type="ECO:0000256" key="3">
    <source>
        <dbReference type="ARBA" id="ARBA00022448"/>
    </source>
</evidence>
<feature type="transmembrane region" description="Helical" evidence="8">
    <location>
        <begin position="182"/>
        <end position="201"/>
    </location>
</feature>
<organism evidence="9 10">
    <name type="scientific">Sutterella wadsworthensis HGA0223</name>
    <dbReference type="NCBI Taxonomy" id="1203554"/>
    <lineage>
        <taxon>Bacteria</taxon>
        <taxon>Pseudomonadati</taxon>
        <taxon>Pseudomonadota</taxon>
        <taxon>Betaproteobacteria</taxon>
        <taxon>Burkholderiales</taxon>
        <taxon>Sutterellaceae</taxon>
        <taxon>Sutterella</taxon>
    </lineage>
</organism>
<protein>
    <submittedName>
        <fullName evidence="9">Anaerobic C4-dicarboxylate uptake C (DcuC) family transporter</fullName>
    </submittedName>
</protein>
<dbReference type="Proteomes" id="UP000014400">
    <property type="component" value="Unassembled WGS sequence"/>
</dbReference>
<keyword evidence="4" id="KW-1003">Cell membrane</keyword>
<sequence>MTFEIWAALAVVCITVYGLLKRWETRLVLLTSGFAMCLLALDPIAAFKQFDKSMTNASLIVVVCSAMGFARVMNITGCDLHLVRLLTKPLNRLGIALLPCCMIVTGVVSIAISSLAGMCAAIGPTICALMIRAGFRPAMAACTVIASTLPSFWSPGSSHNGFVAKIADWPIMDYLTYTGTRTLLISIVCIIVMVAACLLFGDYKKGGFENDGVHDSENKVELPEKANLLWAFAPLLPVILLFVVAIGFPQVKVSVATAMLIGVIYTMIVTRVSPADLTKRFFDGMGQGYGSILGLIIAAGVFAAGLRSCGVIDVFVEALKGSSDLAKLGAAVGPYVLGVMTGSGDAAAFAFNEAVTPHAASFGMTIPDLGYLASVAATFGRVSSPLAAGVIVISGIAGVSPIEVIKRSAPVQICTLAFLFFIS</sequence>
<name>S3BI45_9BURK</name>
<dbReference type="GO" id="GO:0005886">
    <property type="term" value="C:plasma membrane"/>
    <property type="evidence" value="ECO:0007669"/>
    <property type="project" value="UniProtKB-SubCell"/>
</dbReference>
<dbReference type="GO" id="GO:0015556">
    <property type="term" value="F:C4-dicarboxylate transmembrane transporter activity"/>
    <property type="evidence" value="ECO:0007669"/>
    <property type="project" value="InterPro"/>
</dbReference>
<dbReference type="NCBIfam" id="NF037994">
    <property type="entry name" value="DcuC_1"/>
    <property type="match status" value="1"/>
</dbReference>
<comment type="similarity">
    <text evidence="2">Belongs to the DcuC/DcuD transporter (TC 2.A.61) family.</text>
</comment>
<dbReference type="eggNOG" id="COG3069">
    <property type="taxonomic scope" value="Bacteria"/>
</dbReference>
<keyword evidence="10" id="KW-1185">Reference proteome</keyword>
<feature type="transmembrane region" description="Helical" evidence="8">
    <location>
        <begin position="228"/>
        <end position="248"/>
    </location>
</feature>
<keyword evidence="6 8" id="KW-1133">Transmembrane helix</keyword>
<comment type="caution">
    <text evidence="9">The sequence shown here is derived from an EMBL/GenBank/DDBJ whole genome shotgun (WGS) entry which is preliminary data.</text>
</comment>
<reference evidence="9 10" key="1">
    <citation type="submission" date="2013-04" db="EMBL/GenBank/DDBJ databases">
        <title>The Genome Sequence of Sutterella wadsworthensis HGA0223.</title>
        <authorList>
            <consortium name="The Broad Institute Genomics Platform"/>
            <person name="Earl A."/>
            <person name="Ward D."/>
            <person name="Feldgarden M."/>
            <person name="Gevers D."/>
            <person name="Schmidt T.M."/>
            <person name="Dover J."/>
            <person name="Dai D."/>
            <person name="Walker B."/>
            <person name="Young S."/>
            <person name="Zeng Q."/>
            <person name="Gargeya S."/>
            <person name="Fitzgerald M."/>
            <person name="Haas B."/>
            <person name="Abouelleil A."/>
            <person name="Allen A.W."/>
            <person name="Alvarado L."/>
            <person name="Arachchi H.M."/>
            <person name="Berlin A.M."/>
            <person name="Chapman S.B."/>
            <person name="Gainer-Dewar J."/>
            <person name="Goldberg J."/>
            <person name="Griggs A."/>
            <person name="Gujja S."/>
            <person name="Hansen M."/>
            <person name="Howarth C."/>
            <person name="Imamovic A."/>
            <person name="Ireland A."/>
            <person name="Larimer J."/>
            <person name="McCowan C."/>
            <person name="Murphy C."/>
            <person name="Pearson M."/>
            <person name="Poon T.W."/>
            <person name="Priest M."/>
            <person name="Roberts A."/>
            <person name="Saif S."/>
            <person name="Shea T."/>
            <person name="Sisk P."/>
            <person name="Sykes S."/>
            <person name="Wortman J."/>
            <person name="Nusbaum C."/>
            <person name="Birren B."/>
        </authorList>
    </citation>
    <scope>NUCLEOTIDE SEQUENCE [LARGE SCALE GENOMIC DNA]</scope>
    <source>
        <strain evidence="9 10">HGA0223</strain>
    </source>
</reference>
<evidence type="ECO:0000256" key="2">
    <source>
        <dbReference type="ARBA" id="ARBA00005275"/>
    </source>
</evidence>
<dbReference type="RefSeq" id="WP_005428791.1">
    <property type="nucleotide sequence ID" value="NZ_KE150480.1"/>
</dbReference>
<gene>
    <name evidence="9" type="ORF">HMPREF1476_01296</name>
</gene>
<dbReference type="PATRIC" id="fig|1203554.3.peg.1356"/>
<evidence type="ECO:0000256" key="6">
    <source>
        <dbReference type="ARBA" id="ARBA00022989"/>
    </source>
</evidence>
<dbReference type="EMBL" id="ATCF01000018">
    <property type="protein sequence ID" value="EPD99025.1"/>
    <property type="molecule type" value="Genomic_DNA"/>
</dbReference>
<dbReference type="PANTHER" id="PTHR42002:SF2">
    <property type="entry name" value="ANAEROBIC C4-DICARBOXYLATE TRANSPORTER DCUC-RELATED"/>
    <property type="match status" value="1"/>
</dbReference>
<evidence type="ECO:0000313" key="9">
    <source>
        <dbReference type="EMBL" id="EPD99025.1"/>
    </source>
</evidence>
<proteinExistence type="inferred from homology"/>
<dbReference type="PANTHER" id="PTHR42002">
    <property type="entry name" value="ANAEROBIC C4-DICARBOXYLATE TRANSPORTER DCUC-RELATED"/>
    <property type="match status" value="1"/>
</dbReference>
<dbReference type="InterPro" id="IPR018385">
    <property type="entry name" value="C4_dicarb_anaerob_car-like"/>
</dbReference>
<feature type="transmembrane region" description="Helical" evidence="8">
    <location>
        <begin position="286"/>
        <end position="306"/>
    </location>
</feature>
<dbReference type="STRING" id="1203554.HMPREF1476_01296"/>
<evidence type="ECO:0000256" key="5">
    <source>
        <dbReference type="ARBA" id="ARBA00022692"/>
    </source>
</evidence>
<keyword evidence="5 8" id="KW-0812">Transmembrane</keyword>
<feature type="transmembrane region" description="Helical" evidence="8">
    <location>
        <begin position="28"/>
        <end position="47"/>
    </location>
</feature>
<dbReference type="Pfam" id="PF03606">
    <property type="entry name" value="DcuC"/>
    <property type="match status" value="1"/>
</dbReference>
<dbReference type="NCBIfam" id="TIGR00771">
    <property type="entry name" value="DcuC"/>
    <property type="match status" value="1"/>
</dbReference>
<evidence type="ECO:0000256" key="8">
    <source>
        <dbReference type="SAM" id="Phobius"/>
    </source>
</evidence>
<feature type="transmembrane region" description="Helical" evidence="8">
    <location>
        <begin position="254"/>
        <end position="274"/>
    </location>
</feature>
<evidence type="ECO:0000256" key="7">
    <source>
        <dbReference type="ARBA" id="ARBA00023136"/>
    </source>
</evidence>
<evidence type="ECO:0000256" key="1">
    <source>
        <dbReference type="ARBA" id="ARBA00004651"/>
    </source>
</evidence>
<dbReference type="InterPro" id="IPR004669">
    <property type="entry name" value="C4_dicarb_anaerob_car"/>
</dbReference>